<feature type="compositionally biased region" description="Basic residues" evidence="1">
    <location>
        <begin position="906"/>
        <end position="915"/>
    </location>
</feature>
<feature type="compositionally biased region" description="Low complexity" evidence="1">
    <location>
        <begin position="473"/>
        <end position="489"/>
    </location>
</feature>
<feature type="compositionally biased region" description="Acidic residues" evidence="1">
    <location>
        <begin position="409"/>
        <end position="430"/>
    </location>
</feature>
<feature type="region of interest" description="Disordered" evidence="1">
    <location>
        <begin position="147"/>
        <end position="225"/>
    </location>
</feature>
<reference evidence="3" key="1">
    <citation type="journal article" date="2021" name="Nat. Commun.">
        <title>Genetic determinants of endophytism in the Arabidopsis root mycobiome.</title>
        <authorList>
            <person name="Mesny F."/>
            <person name="Miyauchi S."/>
            <person name="Thiergart T."/>
            <person name="Pickel B."/>
            <person name="Atanasova L."/>
            <person name="Karlsson M."/>
            <person name="Huettel B."/>
            <person name="Barry K.W."/>
            <person name="Haridas S."/>
            <person name="Chen C."/>
            <person name="Bauer D."/>
            <person name="Andreopoulos W."/>
            <person name="Pangilinan J."/>
            <person name="LaButti K."/>
            <person name="Riley R."/>
            <person name="Lipzen A."/>
            <person name="Clum A."/>
            <person name="Drula E."/>
            <person name="Henrissat B."/>
            <person name="Kohler A."/>
            <person name="Grigoriev I.V."/>
            <person name="Martin F.M."/>
            <person name="Hacquard S."/>
        </authorList>
    </citation>
    <scope>NUCLEOTIDE SEQUENCE</scope>
    <source>
        <strain evidence="3">MPI-CAGE-AT-0016</strain>
    </source>
</reference>
<feature type="compositionally biased region" description="Polar residues" evidence="1">
    <location>
        <begin position="1317"/>
        <end position="1332"/>
    </location>
</feature>
<dbReference type="EMBL" id="JAGPXD010000004">
    <property type="protein sequence ID" value="KAH7358727.1"/>
    <property type="molecule type" value="Genomic_DNA"/>
</dbReference>
<feature type="compositionally biased region" description="Basic residues" evidence="1">
    <location>
        <begin position="1434"/>
        <end position="1456"/>
    </location>
</feature>
<dbReference type="PANTHER" id="PTHR48125:SF12">
    <property type="entry name" value="AT HOOK TRANSCRIPTION FACTOR FAMILY-RELATED"/>
    <property type="match status" value="1"/>
</dbReference>
<evidence type="ECO:0000313" key="3">
    <source>
        <dbReference type="EMBL" id="KAH7358727.1"/>
    </source>
</evidence>
<evidence type="ECO:0000259" key="2">
    <source>
        <dbReference type="Pfam" id="PF24054"/>
    </source>
</evidence>
<feature type="compositionally biased region" description="Acidic residues" evidence="1">
    <location>
        <begin position="185"/>
        <end position="204"/>
    </location>
</feature>
<feature type="region of interest" description="Disordered" evidence="1">
    <location>
        <begin position="239"/>
        <end position="713"/>
    </location>
</feature>
<feature type="compositionally biased region" description="Low complexity" evidence="1">
    <location>
        <begin position="1292"/>
        <end position="1311"/>
    </location>
</feature>
<feature type="compositionally biased region" description="Low complexity" evidence="1">
    <location>
        <begin position="451"/>
        <end position="463"/>
    </location>
</feature>
<feature type="compositionally biased region" description="Basic and acidic residues" evidence="1">
    <location>
        <begin position="920"/>
        <end position="930"/>
    </location>
</feature>
<feature type="compositionally biased region" description="Acidic residues" evidence="1">
    <location>
        <begin position="1406"/>
        <end position="1428"/>
    </location>
</feature>
<feature type="compositionally biased region" description="Polar residues" evidence="1">
    <location>
        <begin position="1143"/>
        <end position="1160"/>
    </location>
</feature>
<sequence>MADRELRLRLQVRRHGLPDVNLLWNAPTGPDSTISKLVEKVNEVVPLESADWGFEDYVVELRSADGTSFECLHFQQVDKVLKDEDQVIIRSLLTDDIRIRRASGRHQITSDGRHLVDGVAYGRRWLNAPRNRPPVDLPPRKRARIEQSEYDDDDEGSPPLLLDYPPHLRRDGSRRTTSVRFAGGYDDEDLDDDDEYDDNYEEDEQDRRPVYNTRSSSRGHAIPSDVLADELRRLNGDLSAHGTAADRPPRPDAPTPLTAVRGRPLVRKRKAEDALSSSGESSSHVSEYTTTSAVESAVSEESDGDDTVIRHPQVYEAAHVGSDRSSMPSMLQEFIEHEAAQGYTTTVRQTGPNTIVISDGEGSSESESESGSELESESEFDASPVAHPPVNFGRAAKPSNKPPKNAISDSEDSSSGDSESESGSEFESESEAPVATATAVKREGTKAVVVEDSSSGESGSDSESGSEDESESDAPATAATAIKPAASSKPTNKSPRKAVRDESSSGESESESGSDLESGSESDSGSDEDSEDGSSDSDDAEDSNTKPAKGAKAAKPTPKVAKAAPKAAKPSSKPASKAARAAQPESEASSSSSSDVSSDSDISSDSSGSSGSSDDDSDLSSDSDSEPDEVSSKPAVAHITNLDKTPADKSRTDKPEPSAATQPTTSVAPGQGMAKTQRRNLRRRLAKAGGRTGQLEAAETETSETTTATELTELQLRKQALLDLMHVDTPEKPESGKKAKSAAGASAPTPYAPGNFPASLDETVHDKPEEIAEETVGDAAKSTSEDASTSPTVQRRLKLNVDAGRRILFGALGFTNPKTKAAEEKVRDKLMKDVRPLKNHRAEEEAKAAAEQAMEVDAPVEEEDPDAWRKRINYRAVECCQEGIELSEPPFPFVQRWDPQQQGNFSKKKGKRKRAQQAAQHEEEAADANHKKAKVGGEAETPDESWAAWEDSAVDDVVLNYDDPPSILVANESQFSDLDDLPALPADVTTLPALLPGAARPGMVITHKHWRLGGQDSWGPELVDQTAVVVKAEGDDGSQIRLLLAKRDREPESDEKEYDEVTGQRIYGRFEVPDFEDEDDGSPKGPDDGYRTLNFSELIDPRIVQQPPKAYDVDPETSQKDGPLPESVVQETQFEEMDVEAPTSAQPDAIEQQSSSTETMKGSEKEQVVVQQVVVQQVETSRSESLDKTGGGSPARLQTNSPSRQLRAEQPVTSPKPDAASDASQDVVPDSVPEASTDGGIHSGRQPDPDFLGDDIGNSPERLVHVSEDTSQELTPKAQARDAKSKAEPAVSTPKRSTMSSTPSSAVSLPTLDDVWNTATTSRNLRSMSKSGPESPMLKLKSEFAGPKDGQSTPKKNLFPNSTQPVTGSVFSPLNDKPKLRLSNTKTRRTSTFTIPEGSQVVALSSDDDDDAPPLEEHYAEDDIDADYEVAKRTPPKGKTRAQKPAVRRGAARGRGKAAASRAVSMPASARQVIRRGTASATSVYNKGKPRRSTSIAWDGEI</sequence>
<dbReference type="PANTHER" id="PTHR48125">
    <property type="entry name" value="LP07818P1"/>
    <property type="match status" value="1"/>
</dbReference>
<feature type="region of interest" description="Disordered" evidence="1">
    <location>
        <begin position="834"/>
        <end position="864"/>
    </location>
</feature>
<feature type="compositionally biased region" description="Low complexity" evidence="1">
    <location>
        <begin position="546"/>
        <end position="612"/>
    </location>
</feature>
<feature type="compositionally biased region" description="Polar residues" evidence="1">
    <location>
        <begin position="659"/>
        <end position="668"/>
    </location>
</feature>
<feature type="compositionally biased region" description="Low complexity" evidence="1">
    <location>
        <begin position="1168"/>
        <end position="1178"/>
    </location>
</feature>
<dbReference type="Proteomes" id="UP000813385">
    <property type="component" value="Unassembled WGS sequence"/>
</dbReference>
<feature type="region of interest" description="Disordered" evidence="1">
    <location>
        <begin position="1070"/>
        <end position="1502"/>
    </location>
</feature>
<dbReference type="Pfam" id="PF24054">
    <property type="entry name" value="DUF7357"/>
    <property type="match status" value="1"/>
</dbReference>
<dbReference type="InterPro" id="IPR055781">
    <property type="entry name" value="DUF7357"/>
</dbReference>
<proteinExistence type="predicted"/>
<comment type="caution">
    <text evidence="3">The sequence shown here is derived from an EMBL/GenBank/DDBJ whole genome shotgun (WGS) entry which is preliminary data.</text>
</comment>
<feature type="compositionally biased region" description="Polar residues" evidence="1">
    <location>
        <begin position="342"/>
        <end position="356"/>
    </location>
</feature>
<protein>
    <recommendedName>
        <fullName evidence="2">DUF7357 domain-containing protein</fullName>
    </recommendedName>
</protein>
<feature type="compositionally biased region" description="Basic and acidic residues" evidence="1">
    <location>
        <begin position="1081"/>
        <end position="1090"/>
    </location>
</feature>
<gene>
    <name evidence="3" type="ORF">B0T11DRAFT_285054</name>
</gene>
<feature type="compositionally biased region" description="Acidic residues" evidence="1">
    <location>
        <begin position="508"/>
        <end position="542"/>
    </location>
</feature>
<feature type="domain" description="DUF7357" evidence="2">
    <location>
        <begin position="6"/>
        <end position="140"/>
    </location>
</feature>
<feature type="compositionally biased region" description="Low complexity" evidence="1">
    <location>
        <begin position="276"/>
        <end position="297"/>
    </location>
</feature>
<feature type="compositionally biased region" description="Basic and acidic residues" evidence="1">
    <location>
        <begin position="727"/>
        <end position="737"/>
    </location>
</feature>
<accession>A0A8K0TDT3</accession>
<feature type="region of interest" description="Disordered" evidence="1">
    <location>
        <begin position="890"/>
        <end position="947"/>
    </location>
</feature>
<evidence type="ECO:0000313" key="4">
    <source>
        <dbReference type="Proteomes" id="UP000813385"/>
    </source>
</evidence>
<feature type="region of interest" description="Disordered" evidence="1">
    <location>
        <begin position="727"/>
        <end position="761"/>
    </location>
</feature>
<feature type="compositionally biased region" description="Basic residues" evidence="1">
    <location>
        <begin position="676"/>
        <end position="686"/>
    </location>
</feature>
<feature type="compositionally biased region" description="Basic and acidic residues" evidence="1">
    <location>
        <begin position="645"/>
        <end position="656"/>
    </location>
</feature>
<feature type="compositionally biased region" description="Polar residues" evidence="1">
    <location>
        <begin position="1350"/>
        <end position="1372"/>
    </location>
</feature>
<keyword evidence="4" id="KW-1185">Reference proteome</keyword>
<organism evidence="3 4">
    <name type="scientific">Plectosphaerella cucumerina</name>
    <dbReference type="NCBI Taxonomy" id="40658"/>
    <lineage>
        <taxon>Eukaryota</taxon>
        <taxon>Fungi</taxon>
        <taxon>Dikarya</taxon>
        <taxon>Ascomycota</taxon>
        <taxon>Pezizomycotina</taxon>
        <taxon>Sordariomycetes</taxon>
        <taxon>Hypocreomycetidae</taxon>
        <taxon>Glomerellales</taxon>
        <taxon>Plectosphaerellaceae</taxon>
        <taxon>Plectosphaerella</taxon>
    </lineage>
</organism>
<dbReference type="OrthoDB" id="5368821at2759"/>
<feature type="compositionally biased region" description="Polar residues" evidence="1">
    <location>
        <begin position="1382"/>
        <end position="1394"/>
    </location>
</feature>
<feature type="compositionally biased region" description="Acidic residues" evidence="1">
    <location>
        <begin position="362"/>
        <end position="380"/>
    </location>
</feature>
<evidence type="ECO:0000256" key="1">
    <source>
        <dbReference type="SAM" id="MobiDB-lite"/>
    </source>
</evidence>
<name>A0A8K0TDT3_9PEZI</name>
<feature type="region of interest" description="Disordered" evidence="1">
    <location>
        <begin position="773"/>
        <end position="797"/>
    </location>
</feature>
<feature type="compositionally biased region" description="Polar residues" evidence="1">
    <location>
        <begin position="781"/>
        <end position="793"/>
    </location>
</feature>
<feature type="compositionally biased region" description="Acidic residues" evidence="1">
    <location>
        <begin position="613"/>
        <end position="629"/>
    </location>
</feature>
<feature type="compositionally biased region" description="Low complexity" evidence="1">
    <location>
        <begin position="703"/>
        <end position="713"/>
    </location>
</feature>
<feature type="compositionally biased region" description="Basic and acidic residues" evidence="1">
    <location>
        <begin position="834"/>
        <end position="848"/>
    </location>
</feature>